<keyword evidence="3 7" id="KW-0963">Cytoplasm</keyword>
<dbReference type="GO" id="GO:0003700">
    <property type="term" value="F:DNA-binding transcription factor activity"/>
    <property type="evidence" value="ECO:0007669"/>
    <property type="project" value="UniProtKB-UniRule"/>
</dbReference>
<evidence type="ECO:0000256" key="8">
    <source>
        <dbReference type="NCBIfam" id="TIGR01529"/>
    </source>
</evidence>
<feature type="domain" description="Arginine repressor C-terminal" evidence="10">
    <location>
        <begin position="79"/>
        <end position="145"/>
    </location>
</feature>
<dbReference type="InterPro" id="IPR036251">
    <property type="entry name" value="Arg_repress_C_sf"/>
</dbReference>
<evidence type="ECO:0000256" key="7">
    <source>
        <dbReference type="HAMAP-Rule" id="MF_00173"/>
    </source>
</evidence>
<keyword evidence="7" id="KW-0055">Arginine biosynthesis</keyword>
<proteinExistence type="inferred from homology"/>
<dbReference type="InterPro" id="IPR036388">
    <property type="entry name" value="WH-like_DNA-bd_sf"/>
</dbReference>
<evidence type="ECO:0000313" key="12">
    <source>
        <dbReference type="Proteomes" id="UP000824123"/>
    </source>
</evidence>
<comment type="caution">
    <text evidence="11">The sequence shown here is derived from an EMBL/GenBank/DDBJ whole genome shotgun (WGS) entry which is preliminary data.</text>
</comment>
<dbReference type="SUPFAM" id="SSF55252">
    <property type="entry name" value="C-terminal domain of arginine repressor"/>
    <property type="match status" value="1"/>
</dbReference>
<dbReference type="GO" id="GO:0051259">
    <property type="term" value="P:protein complex oligomerization"/>
    <property type="evidence" value="ECO:0007669"/>
    <property type="project" value="InterPro"/>
</dbReference>
<evidence type="ECO:0000256" key="1">
    <source>
        <dbReference type="ARBA" id="ARBA00004496"/>
    </source>
</evidence>
<dbReference type="PANTHER" id="PTHR34471:SF1">
    <property type="entry name" value="ARGININE REPRESSOR"/>
    <property type="match status" value="1"/>
</dbReference>
<keyword evidence="7" id="KW-0678">Repressor</keyword>
<dbReference type="InterPro" id="IPR020899">
    <property type="entry name" value="Arg_repress_C"/>
</dbReference>
<dbReference type="InterPro" id="IPR020900">
    <property type="entry name" value="Arg_repress_DNA-bd"/>
</dbReference>
<dbReference type="Proteomes" id="UP000824123">
    <property type="component" value="Unassembled WGS sequence"/>
</dbReference>
<evidence type="ECO:0000259" key="10">
    <source>
        <dbReference type="Pfam" id="PF02863"/>
    </source>
</evidence>
<keyword evidence="4 7" id="KW-0805">Transcription regulation</keyword>
<evidence type="ECO:0000259" key="9">
    <source>
        <dbReference type="Pfam" id="PF01316"/>
    </source>
</evidence>
<dbReference type="Pfam" id="PF01316">
    <property type="entry name" value="Arg_repressor"/>
    <property type="match status" value="1"/>
</dbReference>
<keyword evidence="6 7" id="KW-0804">Transcription</keyword>
<evidence type="ECO:0000256" key="6">
    <source>
        <dbReference type="ARBA" id="ARBA00023163"/>
    </source>
</evidence>
<dbReference type="SUPFAM" id="SSF46785">
    <property type="entry name" value="Winged helix' DNA-binding domain"/>
    <property type="match status" value="1"/>
</dbReference>
<dbReference type="InterPro" id="IPR036390">
    <property type="entry name" value="WH_DNA-bd_sf"/>
</dbReference>
<dbReference type="Gene3D" id="1.10.10.10">
    <property type="entry name" value="Winged helix-like DNA-binding domain superfamily/Winged helix DNA-binding domain"/>
    <property type="match status" value="1"/>
</dbReference>
<gene>
    <name evidence="7" type="primary">argR</name>
    <name evidence="11" type="ORF">IAC59_07240</name>
</gene>
<comment type="similarity">
    <text evidence="2 7">Belongs to the ArgR family.</text>
</comment>
<evidence type="ECO:0000256" key="4">
    <source>
        <dbReference type="ARBA" id="ARBA00023015"/>
    </source>
</evidence>
<dbReference type="GO" id="GO:0005737">
    <property type="term" value="C:cytoplasm"/>
    <property type="evidence" value="ECO:0007669"/>
    <property type="project" value="UniProtKB-SubCell"/>
</dbReference>
<dbReference type="InterPro" id="IPR001669">
    <property type="entry name" value="Arg_repress"/>
</dbReference>
<dbReference type="GO" id="GO:0003677">
    <property type="term" value="F:DNA binding"/>
    <property type="evidence" value="ECO:0007669"/>
    <property type="project" value="UniProtKB-KW"/>
</dbReference>
<comment type="pathway">
    <text evidence="7">Amino-acid biosynthesis; L-arginine biosynthesis [regulation].</text>
</comment>
<evidence type="ECO:0000256" key="5">
    <source>
        <dbReference type="ARBA" id="ARBA00023125"/>
    </source>
</evidence>
<dbReference type="PRINTS" id="PR01467">
    <property type="entry name" value="ARGREPRESSOR"/>
</dbReference>
<dbReference type="GO" id="GO:0034618">
    <property type="term" value="F:arginine binding"/>
    <property type="evidence" value="ECO:0007669"/>
    <property type="project" value="InterPro"/>
</dbReference>
<accession>A0A9D1LS48</accession>
<keyword evidence="5 7" id="KW-0238">DNA-binding</keyword>
<dbReference type="Gene3D" id="3.30.1360.40">
    <property type="match status" value="1"/>
</dbReference>
<dbReference type="EMBL" id="DVNK01000043">
    <property type="protein sequence ID" value="HIU47039.1"/>
    <property type="molecule type" value="Genomic_DNA"/>
</dbReference>
<name>A0A9D1LS48_9FIRM</name>
<protein>
    <recommendedName>
        <fullName evidence="7 8">Arginine repressor</fullName>
    </recommendedName>
</protein>
<sequence>MKSVRHAMILDVIESMDIETQEELADELRARGIVVTQATVSRDIKELRLLKVLSDNGGYKYATVDKAEKGLSERFIRIFSESTLSMQSAENLIVIKTLSGSANAAGEAVDSLRWSEIVGSLAGDNTLLVIVKDKEHVQSVMDKFNAMMKK</sequence>
<feature type="domain" description="Arginine repressor DNA-binding" evidence="9">
    <location>
        <begin position="2"/>
        <end position="66"/>
    </location>
</feature>
<comment type="function">
    <text evidence="7">Regulates arginine biosynthesis genes.</text>
</comment>
<dbReference type="AlphaFoldDB" id="A0A9D1LS48"/>
<reference evidence="11" key="2">
    <citation type="journal article" date="2021" name="PeerJ">
        <title>Extensive microbial diversity within the chicken gut microbiome revealed by metagenomics and culture.</title>
        <authorList>
            <person name="Gilroy R."/>
            <person name="Ravi A."/>
            <person name="Getino M."/>
            <person name="Pursley I."/>
            <person name="Horton D.L."/>
            <person name="Alikhan N.F."/>
            <person name="Baker D."/>
            <person name="Gharbi K."/>
            <person name="Hall N."/>
            <person name="Watson M."/>
            <person name="Adriaenssens E.M."/>
            <person name="Foster-Nyarko E."/>
            <person name="Jarju S."/>
            <person name="Secka A."/>
            <person name="Antonio M."/>
            <person name="Oren A."/>
            <person name="Chaudhuri R.R."/>
            <person name="La Ragione R."/>
            <person name="Hildebrand F."/>
            <person name="Pallen M.J."/>
        </authorList>
    </citation>
    <scope>NUCLEOTIDE SEQUENCE</scope>
    <source>
        <strain evidence="11">ChiSxjej2B14-8506</strain>
    </source>
</reference>
<dbReference type="Pfam" id="PF02863">
    <property type="entry name" value="Arg_repressor_C"/>
    <property type="match status" value="1"/>
</dbReference>
<evidence type="ECO:0000256" key="2">
    <source>
        <dbReference type="ARBA" id="ARBA00008316"/>
    </source>
</evidence>
<organism evidence="11 12">
    <name type="scientific">Candidatus Fimadaptatus faecigallinarum</name>
    <dbReference type="NCBI Taxonomy" id="2840814"/>
    <lineage>
        <taxon>Bacteria</taxon>
        <taxon>Bacillati</taxon>
        <taxon>Bacillota</taxon>
        <taxon>Clostridia</taxon>
        <taxon>Eubacteriales</taxon>
        <taxon>Candidatus Fimadaptatus</taxon>
    </lineage>
</organism>
<dbReference type="PANTHER" id="PTHR34471">
    <property type="entry name" value="ARGININE REPRESSOR"/>
    <property type="match status" value="1"/>
</dbReference>
<dbReference type="GO" id="GO:0006526">
    <property type="term" value="P:L-arginine biosynthetic process"/>
    <property type="evidence" value="ECO:0007669"/>
    <property type="project" value="UniProtKB-KW"/>
</dbReference>
<comment type="subcellular location">
    <subcellularLocation>
        <location evidence="1 7">Cytoplasm</location>
    </subcellularLocation>
</comment>
<reference evidence="11" key="1">
    <citation type="submission" date="2020-10" db="EMBL/GenBank/DDBJ databases">
        <authorList>
            <person name="Gilroy R."/>
        </authorList>
    </citation>
    <scope>NUCLEOTIDE SEQUENCE</scope>
    <source>
        <strain evidence="11">ChiSxjej2B14-8506</strain>
    </source>
</reference>
<dbReference type="NCBIfam" id="TIGR01529">
    <property type="entry name" value="argR_whole"/>
    <property type="match status" value="1"/>
</dbReference>
<evidence type="ECO:0000256" key="3">
    <source>
        <dbReference type="ARBA" id="ARBA00022490"/>
    </source>
</evidence>
<dbReference type="HAMAP" id="MF_00173">
    <property type="entry name" value="Arg_repressor"/>
    <property type="match status" value="1"/>
</dbReference>
<dbReference type="GO" id="GO:1900079">
    <property type="term" value="P:regulation of arginine biosynthetic process"/>
    <property type="evidence" value="ECO:0007669"/>
    <property type="project" value="UniProtKB-UniRule"/>
</dbReference>
<keyword evidence="7" id="KW-0028">Amino-acid biosynthesis</keyword>
<dbReference type="NCBIfam" id="NF001680">
    <property type="entry name" value="PRK00441.1"/>
    <property type="match status" value="1"/>
</dbReference>
<evidence type="ECO:0000313" key="11">
    <source>
        <dbReference type="EMBL" id="HIU47039.1"/>
    </source>
</evidence>